<keyword evidence="1" id="KW-0812">Transmembrane</keyword>
<comment type="caution">
    <text evidence="2">The sequence shown here is derived from an EMBL/GenBank/DDBJ whole genome shotgun (WGS) entry which is preliminary data.</text>
</comment>
<feature type="transmembrane region" description="Helical" evidence="1">
    <location>
        <begin position="6"/>
        <end position="28"/>
    </location>
</feature>
<protein>
    <submittedName>
        <fullName evidence="2">Uncharacterized protein</fullName>
    </submittedName>
</protein>
<evidence type="ECO:0000313" key="2">
    <source>
        <dbReference type="EMBL" id="OGE18599.1"/>
    </source>
</evidence>
<organism evidence="2 3">
    <name type="scientific">Candidatus Daviesbacteria bacterium RIFCSPHIGHO2_01_FULL_41_23</name>
    <dbReference type="NCBI Taxonomy" id="1797764"/>
    <lineage>
        <taxon>Bacteria</taxon>
        <taxon>Candidatus Daviesiibacteriota</taxon>
    </lineage>
</organism>
<dbReference type="Proteomes" id="UP000176336">
    <property type="component" value="Unassembled WGS sequence"/>
</dbReference>
<proteinExistence type="predicted"/>
<sequence length="241" mass="27257">MQRGFAHIFALVGILVIILVAVEVYYFAKIKPVKNTQEATEEPIVSNVVSKQAQPTQAPEKNNLLRIPSITIDTAAKQPEFNSYSNSGFGFNYEKNSSVKEDSEEAFNKRGNGNFRKNFSGYVGYEPGRLLGAVVVLDKSGSYDINPFSVWIFENDKNLTIQQWFQDYWYYPFVWGVFDKTSKGHITLDQEATISGQAAEYKIITYQPGSPKFMYVAKDGKMYLFRIIGDAGDKILSSLKF</sequence>
<evidence type="ECO:0000313" key="3">
    <source>
        <dbReference type="Proteomes" id="UP000176336"/>
    </source>
</evidence>
<reference evidence="2 3" key="1">
    <citation type="journal article" date="2016" name="Nat. Commun.">
        <title>Thousands of microbial genomes shed light on interconnected biogeochemical processes in an aquifer system.</title>
        <authorList>
            <person name="Anantharaman K."/>
            <person name="Brown C.T."/>
            <person name="Hug L.A."/>
            <person name="Sharon I."/>
            <person name="Castelle C.J."/>
            <person name="Probst A.J."/>
            <person name="Thomas B.C."/>
            <person name="Singh A."/>
            <person name="Wilkins M.J."/>
            <person name="Karaoz U."/>
            <person name="Brodie E.L."/>
            <person name="Williams K.H."/>
            <person name="Hubbard S.S."/>
            <person name="Banfield J.F."/>
        </authorList>
    </citation>
    <scope>NUCLEOTIDE SEQUENCE [LARGE SCALE GENOMIC DNA]</scope>
</reference>
<evidence type="ECO:0000256" key="1">
    <source>
        <dbReference type="SAM" id="Phobius"/>
    </source>
</evidence>
<keyword evidence="1" id="KW-0472">Membrane</keyword>
<keyword evidence="1" id="KW-1133">Transmembrane helix</keyword>
<dbReference type="EMBL" id="MFCR01000011">
    <property type="protein sequence ID" value="OGE18599.1"/>
    <property type="molecule type" value="Genomic_DNA"/>
</dbReference>
<accession>A0A1F5IQI0</accession>
<gene>
    <name evidence="2" type="ORF">A2871_03825</name>
</gene>
<name>A0A1F5IQI0_9BACT</name>
<dbReference type="AlphaFoldDB" id="A0A1F5IQI0"/>